<name>A0AAD6UJN5_9AGAR</name>
<organism evidence="1 2">
    <name type="scientific">Mycena pura</name>
    <dbReference type="NCBI Taxonomy" id="153505"/>
    <lineage>
        <taxon>Eukaryota</taxon>
        <taxon>Fungi</taxon>
        <taxon>Dikarya</taxon>
        <taxon>Basidiomycota</taxon>
        <taxon>Agaricomycotina</taxon>
        <taxon>Agaricomycetes</taxon>
        <taxon>Agaricomycetidae</taxon>
        <taxon>Agaricales</taxon>
        <taxon>Marasmiineae</taxon>
        <taxon>Mycenaceae</taxon>
        <taxon>Mycena</taxon>
    </lineage>
</organism>
<evidence type="ECO:0000313" key="1">
    <source>
        <dbReference type="EMBL" id="KAJ7187523.1"/>
    </source>
</evidence>
<sequence length="128" mass="14868">MSSVWLIRELFGWGHWTWRWGNSQRCEKVDYQDWSPYQPSGAPSMVNNRRYTIKESIQLKASWRLNEGSCVEYHVMASGLGHTELRSESKRTVSHSRVEPSERLAEWNPNGELKSRGRVARQAFIGGE</sequence>
<evidence type="ECO:0000313" key="2">
    <source>
        <dbReference type="Proteomes" id="UP001219525"/>
    </source>
</evidence>
<comment type="caution">
    <text evidence="1">The sequence shown here is derived from an EMBL/GenBank/DDBJ whole genome shotgun (WGS) entry which is preliminary data.</text>
</comment>
<proteinExistence type="predicted"/>
<protein>
    <submittedName>
        <fullName evidence="1">Uncharacterized protein</fullName>
    </submittedName>
</protein>
<keyword evidence="2" id="KW-1185">Reference proteome</keyword>
<accession>A0AAD6UJN5</accession>
<dbReference type="EMBL" id="JARJCW010000195">
    <property type="protein sequence ID" value="KAJ7187523.1"/>
    <property type="molecule type" value="Genomic_DNA"/>
</dbReference>
<dbReference type="Proteomes" id="UP001219525">
    <property type="component" value="Unassembled WGS sequence"/>
</dbReference>
<dbReference type="AlphaFoldDB" id="A0AAD6UJN5"/>
<reference evidence="1" key="1">
    <citation type="submission" date="2023-03" db="EMBL/GenBank/DDBJ databases">
        <title>Massive genome expansion in bonnet fungi (Mycena s.s.) driven by repeated elements and novel gene families across ecological guilds.</title>
        <authorList>
            <consortium name="Lawrence Berkeley National Laboratory"/>
            <person name="Harder C.B."/>
            <person name="Miyauchi S."/>
            <person name="Viragh M."/>
            <person name="Kuo A."/>
            <person name="Thoen E."/>
            <person name="Andreopoulos B."/>
            <person name="Lu D."/>
            <person name="Skrede I."/>
            <person name="Drula E."/>
            <person name="Henrissat B."/>
            <person name="Morin E."/>
            <person name="Kohler A."/>
            <person name="Barry K."/>
            <person name="LaButti K."/>
            <person name="Morin E."/>
            <person name="Salamov A."/>
            <person name="Lipzen A."/>
            <person name="Mereny Z."/>
            <person name="Hegedus B."/>
            <person name="Baldrian P."/>
            <person name="Stursova M."/>
            <person name="Weitz H."/>
            <person name="Taylor A."/>
            <person name="Grigoriev I.V."/>
            <person name="Nagy L.G."/>
            <person name="Martin F."/>
            <person name="Kauserud H."/>
        </authorList>
    </citation>
    <scope>NUCLEOTIDE SEQUENCE</scope>
    <source>
        <strain evidence="1">9144</strain>
    </source>
</reference>
<gene>
    <name evidence="1" type="ORF">GGX14DRAFT_409127</name>
</gene>